<keyword evidence="4" id="KW-0611">Plant defense</keyword>
<evidence type="ECO:0000256" key="3">
    <source>
        <dbReference type="ARBA" id="ARBA00022741"/>
    </source>
</evidence>
<dbReference type="InterPro" id="IPR058922">
    <property type="entry name" value="WHD_DRP"/>
</dbReference>
<feature type="domain" description="R13L1/DRL21-like LRR repeat region" evidence="9">
    <location>
        <begin position="681"/>
        <end position="806"/>
    </location>
</feature>
<dbReference type="InterPro" id="IPR056789">
    <property type="entry name" value="LRR_R13L1-DRL21"/>
</dbReference>
<dbReference type="Pfam" id="PF23559">
    <property type="entry name" value="WHD_DRP"/>
    <property type="match status" value="1"/>
</dbReference>
<dbReference type="GO" id="GO:0006952">
    <property type="term" value="P:defense response"/>
    <property type="evidence" value="ECO:0007669"/>
    <property type="project" value="UniProtKB-KW"/>
</dbReference>
<name>A0AAN9HU79_CROPI</name>
<dbReference type="FunFam" id="3.40.50.300:FF:001091">
    <property type="entry name" value="Probable disease resistance protein At1g61300"/>
    <property type="match status" value="1"/>
</dbReference>
<evidence type="ECO:0000313" key="11">
    <source>
        <dbReference type="Proteomes" id="UP001372338"/>
    </source>
</evidence>
<dbReference type="Gene3D" id="1.20.5.4130">
    <property type="match status" value="1"/>
</dbReference>
<feature type="domain" description="NB-ARC" evidence="6">
    <location>
        <begin position="174"/>
        <end position="345"/>
    </location>
</feature>
<dbReference type="Gene3D" id="3.80.10.10">
    <property type="entry name" value="Ribonuclease Inhibitor"/>
    <property type="match status" value="4"/>
</dbReference>
<evidence type="ECO:0000259" key="9">
    <source>
        <dbReference type="Pfam" id="PF25019"/>
    </source>
</evidence>
<dbReference type="FunFam" id="1.10.10.10:FF:000322">
    <property type="entry name" value="Probable disease resistance protein At1g63360"/>
    <property type="match status" value="1"/>
</dbReference>
<dbReference type="PRINTS" id="PR00364">
    <property type="entry name" value="DISEASERSIST"/>
</dbReference>
<dbReference type="Pfam" id="PF00931">
    <property type="entry name" value="NB-ARC"/>
    <property type="match status" value="1"/>
</dbReference>
<organism evidence="10 11">
    <name type="scientific">Crotalaria pallida</name>
    <name type="common">Smooth rattlebox</name>
    <name type="synonym">Crotalaria striata</name>
    <dbReference type="NCBI Taxonomy" id="3830"/>
    <lineage>
        <taxon>Eukaryota</taxon>
        <taxon>Viridiplantae</taxon>
        <taxon>Streptophyta</taxon>
        <taxon>Embryophyta</taxon>
        <taxon>Tracheophyta</taxon>
        <taxon>Spermatophyta</taxon>
        <taxon>Magnoliopsida</taxon>
        <taxon>eudicotyledons</taxon>
        <taxon>Gunneridae</taxon>
        <taxon>Pentapetalae</taxon>
        <taxon>rosids</taxon>
        <taxon>fabids</taxon>
        <taxon>Fabales</taxon>
        <taxon>Fabaceae</taxon>
        <taxon>Papilionoideae</taxon>
        <taxon>50 kb inversion clade</taxon>
        <taxon>genistoids sensu lato</taxon>
        <taxon>core genistoids</taxon>
        <taxon>Crotalarieae</taxon>
        <taxon>Crotalaria</taxon>
    </lineage>
</organism>
<keyword evidence="1" id="KW-0433">Leucine-rich repeat</keyword>
<evidence type="ECO:0000259" key="8">
    <source>
        <dbReference type="Pfam" id="PF23559"/>
    </source>
</evidence>
<evidence type="ECO:0000259" key="6">
    <source>
        <dbReference type="Pfam" id="PF00931"/>
    </source>
</evidence>
<reference evidence="10 11" key="1">
    <citation type="submission" date="2024-01" db="EMBL/GenBank/DDBJ databases">
        <title>The genomes of 5 underutilized Papilionoideae crops provide insights into root nodulation and disease resistanc.</title>
        <authorList>
            <person name="Yuan L."/>
        </authorList>
    </citation>
    <scope>NUCLEOTIDE SEQUENCE [LARGE SCALE GENOMIC DNA]</scope>
    <source>
        <strain evidence="10">ZHUSHIDOU_FW_LH</strain>
        <tissue evidence="10">Leaf</tissue>
    </source>
</reference>
<dbReference type="GO" id="GO:0051707">
    <property type="term" value="P:response to other organism"/>
    <property type="evidence" value="ECO:0007669"/>
    <property type="project" value="UniProtKB-ARBA"/>
</dbReference>
<dbReference type="InterPro" id="IPR032675">
    <property type="entry name" value="LRR_dom_sf"/>
</dbReference>
<evidence type="ECO:0000256" key="5">
    <source>
        <dbReference type="ARBA" id="ARBA00022840"/>
    </source>
</evidence>
<dbReference type="SUPFAM" id="SSF52540">
    <property type="entry name" value="P-loop containing nucleoside triphosphate hydrolases"/>
    <property type="match status" value="1"/>
</dbReference>
<dbReference type="InterPro" id="IPR042197">
    <property type="entry name" value="Apaf_helical"/>
</dbReference>
<dbReference type="AlphaFoldDB" id="A0AAN9HU79"/>
<evidence type="ECO:0000313" key="10">
    <source>
        <dbReference type="EMBL" id="KAK7252350.1"/>
    </source>
</evidence>
<evidence type="ECO:0000256" key="4">
    <source>
        <dbReference type="ARBA" id="ARBA00022821"/>
    </source>
</evidence>
<dbReference type="InterPro" id="IPR041118">
    <property type="entry name" value="Rx_N"/>
</dbReference>
<feature type="domain" description="Disease resistance N-terminal" evidence="7">
    <location>
        <begin position="6"/>
        <end position="90"/>
    </location>
</feature>
<feature type="domain" description="Disease resistance protein winged helix" evidence="8">
    <location>
        <begin position="430"/>
        <end position="500"/>
    </location>
</feature>
<dbReference type="Pfam" id="PF18052">
    <property type="entry name" value="Rx_N"/>
    <property type="match status" value="1"/>
</dbReference>
<dbReference type="GO" id="GO:0005524">
    <property type="term" value="F:ATP binding"/>
    <property type="evidence" value="ECO:0007669"/>
    <property type="project" value="UniProtKB-KW"/>
</dbReference>
<dbReference type="CDD" id="cd14798">
    <property type="entry name" value="RX-CC_like"/>
    <property type="match status" value="1"/>
</dbReference>
<dbReference type="Gene3D" id="1.10.8.430">
    <property type="entry name" value="Helical domain of apoptotic protease-activating factors"/>
    <property type="match status" value="1"/>
</dbReference>
<sequence length="1049" mass="119954">MAEAIIQVVLENLSSLLQNELRLFLGFDQDLKRLCSTLTAIKATLEDAEEKQFSNRAIKDWLQKLKEAAWVLDDILDECATHALELESEGYNFKSGLLGKVQSFLLSSFHHPKHVVFRRKIAEKLKKIRERLDEIAEEKNQFHFIDIHHTTKRSRVMDWRETTSTIQPKICGREEEKDKIVDFLVVDASNVDHLSIFTILGMGGLGKTTLAQLIFNHDRVVNHFELRIWVCVSEDFSLKKMAKAIIQSASGVVVEDLELEPLQRRLQELLRGKRYLLVLDDVWDDDQDNWERLKNTLTCGAKGASVLVTTRLTKVASIMGTTPPHRLSLLSENDCWELFKQRAFEPNEVECVELMVIGKEIVKKCKGVPLAAKALGSLLRFKRDKKEWLYVKESKLWSMTQDENSVMPALRLSYLNLPIKLRPCFALCALFPKDTRISKHLLIDLWVANGFISSDEMLEVEDIGEEVLNELHWRSFFQDIETDIFGRIKFFKMHDLVHDLSQSVAEEVCHITYDNVTSLREGIRHLLIHKGPFQIDDAFQLYHAKSLKTCIFERFKSHGGEQFPPHVFRCYSLRVLQGSGLINLPPSIGNLKHLRYLNLSYGNFKTLPESLCMLFNLHILKLECCLSLQKLPNRLKCLKALRHLYLGGCYSLSSLPPKIGELTSLRTLNMYIVGKEEGFLLAELRQLNIKGELHIKQLEKVKSVMDAKDANMASKQLNKLALSWGRNQESQLQGNVEQIIEMLQPQPQHLQKLGVGGYRGVQFPQWMGSPSLRNLNSVKLLDCEMCLDLPPLGKLPSLKILKIANMNHVKYVDNEAHAVGVGGFMALEFLIVERMPNLIRLSREEGESMFQNLSVLQITDCPKLVLPCLPSLKELRIKGKYNQDMLSSVHKFYNLENLQFVDNDELTCFPYGMLGDHISLKTLEIYRYSKLEVLPLGIMNINAMQKLFIKYCDNLEPLTEQVLQGLHSLKILEIVSYPKFNFSSGFQYLTSLEKLLIEGCPKVESLHEALQHMTSLQSLQLCDLPNLVTLPNCLGNLALLHSLLISNCP</sequence>
<accession>A0AAN9HU79</accession>
<keyword evidence="2" id="KW-0677">Repeat</keyword>
<dbReference type="GO" id="GO:0043531">
    <property type="term" value="F:ADP binding"/>
    <property type="evidence" value="ECO:0007669"/>
    <property type="project" value="InterPro"/>
</dbReference>
<protein>
    <submittedName>
        <fullName evidence="10">Uncharacterized protein</fullName>
    </submittedName>
</protein>
<gene>
    <name evidence="10" type="ORF">RIF29_36221</name>
</gene>
<evidence type="ECO:0000259" key="7">
    <source>
        <dbReference type="Pfam" id="PF18052"/>
    </source>
</evidence>
<dbReference type="Pfam" id="PF25019">
    <property type="entry name" value="LRR_R13L1-DRL21"/>
    <property type="match status" value="1"/>
</dbReference>
<dbReference type="InterPro" id="IPR038005">
    <property type="entry name" value="RX-like_CC"/>
</dbReference>
<proteinExistence type="predicted"/>
<dbReference type="Gene3D" id="1.10.10.10">
    <property type="entry name" value="Winged helix-like DNA-binding domain superfamily/Winged helix DNA-binding domain"/>
    <property type="match status" value="1"/>
</dbReference>
<dbReference type="SUPFAM" id="SSF52058">
    <property type="entry name" value="L domain-like"/>
    <property type="match status" value="1"/>
</dbReference>
<comment type="caution">
    <text evidence="10">The sequence shown here is derived from an EMBL/GenBank/DDBJ whole genome shotgun (WGS) entry which is preliminary data.</text>
</comment>
<dbReference type="InterPro" id="IPR036388">
    <property type="entry name" value="WH-like_DNA-bd_sf"/>
</dbReference>
<dbReference type="Gene3D" id="3.40.50.300">
    <property type="entry name" value="P-loop containing nucleotide triphosphate hydrolases"/>
    <property type="match status" value="1"/>
</dbReference>
<dbReference type="InterPro" id="IPR002182">
    <property type="entry name" value="NB-ARC"/>
</dbReference>
<dbReference type="PANTHER" id="PTHR36766">
    <property type="entry name" value="PLANT BROAD-SPECTRUM MILDEW RESISTANCE PROTEIN RPW8"/>
    <property type="match status" value="1"/>
</dbReference>
<dbReference type="Proteomes" id="UP001372338">
    <property type="component" value="Unassembled WGS sequence"/>
</dbReference>
<keyword evidence="5" id="KW-0067">ATP-binding</keyword>
<keyword evidence="3" id="KW-0547">Nucleotide-binding</keyword>
<dbReference type="InterPro" id="IPR027417">
    <property type="entry name" value="P-loop_NTPase"/>
</dbReference>
<evidence type="ECO:0000256" key="2">
    <source>
        <dbReference type="ARBA" id="ARBA00022737"/>
    </source>
</evidence>
<keyword evidence="11" id="KW-1185">Reference proteome</keyword>
<dbReference type="EMBL" id="JAYWIO010000007">
    <property type="protein sequence ID" value="KAK7252350.1"/>
    <property type="molecule type" value="Genomic_DNA"/>
</dbReference>
<dbReference type="PANTHER" id="PTHR36766:SF42">
    <property type="entry name" value="NB-ARC DOMAIN DISEASE RESISTANCE PROTEIN"/>
    <property type="match status" value="1"/>
</dbReference>
<evidence type="ECO:0000256" key="1">
    <source>
        <dbReference type="ARBA" id="ARBA00022614"/>
    </source>
</evidence>